<dbReference type="SUPFAM" id="SSF52518">
    <property type="entry name" value="Thiamin diphosphate-binding fold (THDP-binding)"/>
    <property type="match status" value="2"/>
</dbReference>
<dbReference type="EMBL" id="LBYB01000001">
    <property type="protein sequence ID" value="KKR42663.1"/>
    <property type="molecule type" value="Genomic_DNA"/>
</dbReference>
<dbReference type="Pfam" id="PF00205">
    <property type="entry name" value="TPP_enzyme_M"/>
    <property type="match status" value="1"/>
</dbReference>
<dbReference type="GO" id="GO:0050660">
    <property type="term" value="F:flavin adenine dinucleotide binding"/>
    <property type="evidence" value="ECO:0007669"/>
    <property type="project" value="TreeGrafter"/>
</dbReference>
<feature type="domain" description="Thiamine pyrophosphate enzyme central" evidence="4">
    <location>
        <begin position="200"/>
        <end position="336"/>
    </location>
</feature>
<comment type="caution">
    <text evidence="7">The sequence shown here is derived from an EMBL/GenBank/DDBJ whole genome shotgun (WGS) entry which is preliminary data.</text>
</comment>
<dbReference type="GO" id="GO:0009099">
    <property type="term" value="P:L-valine biosynthetic process"/>
    <property type="evidence" value="ECO:0007669"/>
    <property type="project" value="TreeGrafter"/>
</dbReference>
<dbReference type="GO" id="GO:0030976">
    <property type="term" value="F:thiamine pyrophosphate binding"/>
    <property type="evidence" value="ECO:0007669"/>
    <property type="project" value="InterPro"/>
</dbReference>
<sequence>MKVSDYLASFLAKNGIRHVFQIIGGASVHMVQSLGTTKGIDYRCVQHEQAGAMAAEAYARITKNIGAAMATSGPGMTNLITGIACAYFDSIPMICITGQVNTSESRQSRKVRQIGFQETDIVEMVKPITKFAVQVTNPEDIRYYLEKVIYIAKSGRPGPVLLDMPMNVQRAEIIVSKLRKFNPSEIILDIDNTRLINQNISKAIQLLKSVQRAVVIAGGAIRYADQIKEFEILVNLLGIPVVSTWSGIDVLHHNHPFYIGQIGVYGSRAANFTVQNSDCILSLGSRLDTRITGGKPATFARAAQKIVVDIDRAEIFKGRGLTPDIAICADIRDVIPKFISETKNAKIPKNDSWLKQTIAWKEKYPAVLSEWYKKRDYVDPYVFIETLSKHLKNDAVVIADCGGNLTWTIQAFHVRKGQRLFSAMGNSPMAYSFPASIGASIALGGKEIICIIGDGGFQMNIQELQTLKYYNLPIKIFILNSKSYAIIKQFQEEYFNSNFLATEPQTGYSVPDFIKIVKAYGLKSSQIKTNKQIESKIKQALEFKGPFICDVLIPSNAKLLPKVSFGNPIEDLSPLLPREEFYKNMIIAPLKQP</sequence>
<organism evidence="7 8">
    <name type="scientific">Candidatus Daviesbacteria bacterium GW2011_GWC2_40_12</name>
    <dbReference type="NCBI Taxonomy" id="1618431"/>
    <lineage>
        <taxon>Bacteria</taxon>
        <taxon>Candidatus Daviesiibacteriota</taxon>
    </lineage>
</organism>
<evidence type="ECO:0000256" key="3">
    <source>
        <dbReference type="RuleBase" id="RU362132"/>
    </source>
</evidence>
<dbReference type="GO" id="GO:0009097">
    <property type="term" value="P:isoleucine biosynthetic process"/>
    <property type="evidence" value="ECO:0007669"/>
    <property type="project" value="TreeGrafter"/>
</dbReference>
<evidence type="ECO:0000313" key="7">
    <source>
        <dbReference type="EMBL" id="KKR42663.1"/>
    </source>
</evidence>
<dbReference type="InterPro" id="IPR012000">
    <property type="entry name" value="Thiamin_PyroP_enz_cen_dom"/>
</dbReference>
<dbReference type="PANTHER" id="PTHR18968">
    <property type="entry name" value="THIAMINE PYROPHOSPHATE ENZYMES"/>
    <property type="match status" value="1"/>
</dbReference>
<evidence type="ECO:0000313" key="8">
    <source>
        <dbReference type="Proteomes" id="UP000034881"/>
    </source>
</evidence>
<dbReference type="GO" id="GO:0003984">
    <property type="term" value="F:acetolactate synthase activity"/>
    <property type="evidence" value="ECO:0007669"/>
    <property type="project" value="TreeGrafter"/>
</dbReference>
<dbReference type="InterPro" id="IPR029061">
    <property type="entry name" value="THDP-binding"/>
</dbReference>
<dbReference type="InterPro" id="IPR011766">
    <property type="entry name" value="TPP_enzyme_TPP-bd"/>
</dbReference>
<evidence type="ECO:0000256" key="2">
    <source>
        <dbReference type="ARBA" id="ARBA00023052"/>
    </source>
</evidence>
<evidence type="ECO:0000259" key="5">
    <source>
        <dbReference type="Pfam" id="PF02775"/>
    </source>
</evidence>
<dbReference type="SUPFAM" id="SSF52467">
    <property type="entry name" value="DHS-like NAD/FAD-binding domain"/>
    <property type="match status" value="1"/>
</dbReference>
<dbReference type="PANTHER" id="PTHR18968:SF142">
    <property type="entry name" value="ACETOLACTATE SYNTHASE"/>
    <property type="match status" value="1"/>
</dbReference>
<dbReference type="InterPro" id="IPR045229">
    <property type="entry name" value="TPP_enz"/>
</dbReference>
<keyword evidence="2 3" id="KW-0786">Thiamine pyrophosphate</keyword>
<evidence type="ECO:0000259" key="4">
    <source>
        <dbReference type="Pfam" id="PF00205"/>
    </source>
</evidence>
<comment type="similarity">
    <text evidence="1 3">Belongs to the TPP enzyme family.</text>
</comment>
<dbReference type="CDD" id="cd07035">
    <property type="entry name" value="TPP_PYR_POX_like"/>
    <property type="match status" value="1"/>
</dbReference>
<reference evidence="7 8" key="1">
    <citation type="journal article" date="2015" name="Nature">
        <title>rRNA introns, odd ribosomes, and small enigmatic genomes across a large radiation of phyla.</title>
        <authorList>
            <person name="Brown C.T."/>
            <person name="Hug L.A."/>
            <person name="Thomas B.C."/>
            <person name="Sharon I."/>
            <person name="Castelle C.J."/>
            <person name="Singh A."/>
            <person name="Wilkins M.J."/>
            <person name="Williams K.H."/>
            <person name="Banfield J.F."/>
        </authorList>
    </citation>
    <scope>NUCLEOTIDE SEQUENCE [LARGE SCALE GENOMIC DNA]</scope>
</reference>
<dbReference type="Proteomes" id="UP000034881">
    <property type="component" value="Unassembled WGS sequence"/>
</dbReference>
<dbReference type="AlphaFoldDB" id="A0A0G0QRA7"/>
<dbReference type="InterPro" id="IPR029035">
    <property type="entry name" value="DHS-like_NAD/FAD-binding_dom"/>
</dbReference>
<dbReference type="Pfam" id="PF02776">
    <property type="entry name" value="TPP_enzyme_N"/>
    <property type="match status" value="1"/>
</dbReference>
<feature type="domain" description="Thiamine pyrophosphate enzyme TPP-binding" evidence="5">
    <location>
        <begin position="400"/>
        <end position="551"/>
    </location>
</feature>
<name>A0A0G0QRA7_9BACT</name>
<accession>A0A0G0QRA7</accession>
<dbReference type="Gene3D" id="3.40.50.1220">
    <property type="entry name" value="TPP-binding domain"/>
    <property type="match status" value="1"/>
</dbReference>
<evidence type="ECO:0000256" key="1">
    <source>
        <dbReference type="ARBA" id="ARBA00007812"/>
    </source>
</evidence>
<dbReference type="InterPro" id="IPR012001">
    <property type="entry name" value="Thiamin_PyroP_enz_TPP-bd_dom"/>
</dbReference>
<proteinExistence type="inferred from homology"/>
<feature type="domain" description="Thiamine pyrophosphate enzyme N-terminal TPP-binding" evidence="6">
    <location>
        <begin position="1"/>
        <end position="123"/>
    </location>
</feature>
<dbReference type="GO" id="GO:0005948">
    <property type="term" value="C:acetolactate synthase complex"/>
    <property type="evidence" value="ECO:0007669"/>
    <property type="project" value="TreeGrafter"/>
</dbReference>
<dbReference type="Gene3D" id="3.40.50.970">
    <property type="match status" value="2"/>
</dbReference>
<protein>
    <submittedName>
        <fullName evidence="7">Acetolactate synthase</fullName>
    </submittedName>
</protein>
<dbReference type="GO" id="GO:0000287">
    <property type="term" value="F:magnesium ion binding"/>
    <property type="evidence" value="ECO:0007669"/>
    <property type="project" value="InterPro"/>
</dbReference>
<dbReference type="Pfam" id="PF02775">
    <property type="entry name" value="TPP_enzyme_C"/>
    <property type="match status" value="1"/>
</dbReference>
<gene>
    <name evidence="7" type="ORF">UT77_C0001G0114</name>
</gene>
<evidence type="ECO:0000259" key="6">
    <source>
        <dbReference type="Pfam" id="PF02776"/>
    </source>
</evidence>
<dbReference type="FunFam" id="3.40.50.970:FF:000007">
    <property type="entry name" value="Acetolactate synthase"/>
    <property type="match status" value="1"/>
</dbReference>